<accession>A0A427XIS3</accession>
<evidence type="ECO:0000256" key="2">
    <source>
        <dbReference type="ARBA" id="ARBA00007715"/>
    </source>
</evidence>
<keyword evidence="5" id="KW-0256">Endoplasmic reticulum</keyword>
<sequence>MVYLDYNTAAVPKSLPNPPGFGQFGRDGKSRPEATKSVANATELKLKRAWEVSFAPAKQLPMQAIMLYFSGSGVQIFSLGTIFMLVTGPIGALLGILRSELKLETWLVSGNTGRRAPAGLDRQASPLPAGEQQVLPPTLYLCSRSAVPHLDFAPLIYCP</sequence>
<name>A0A427XIS3_9TREE</name>
<evidence type="ECO:0000256" key="8">
    <source>
        <dbReference type="SAM" id="Phobius"/>
    </source>
</evidence>
<dbReference type="Proteomes" id="UP000279236">
    <property type="component" value="Unassembled WGS sequence"/>
</dbReference>
<dbReference type="STRING" id="105984.A0A427XIS3"/>
<dbReference type="GeneID" id="39586909"/>
<dbReference type="RefSeq" id="XP_028473784.1">
    <property type="nucleotide sequence ID" value="XM_028618106.1"/>
</dbReference>
<comment type="similarity">
    <text evidence="2">Belongs to the EMC4 family.</text>
</comment>
<keyword evidence="10" id="KW-1185">Reference proteome</keyword>
<comment type="caution">
    <text evidence="9">The sequence shown here is derived from an EMBL/GenBank/DDBJ whole genome shotgun (WGS) entry which is preliminary data.</text>
</comment>
<evidence type="ECO:0000256" key="4">
    <source>
        <dbReference type="ARBA" id="ARBA00022692"/>
    </source>
</evidence>
<dbReference type="GO" id="GO:0005789">
    <property type="term" value="C:endoplasmic reticulum membrane"/>
    <property type="evidence" value="ECO:0007669"/>
    <property type="project" value="UniProtKB-SubCell"/>
</dbReference>
<dbReference type="OrthoDB" id="369569at2759"/>
<evidence type="ECO:0000256" key="5">
    <source>
        <dbReference type="ARBA" id="ARBA00022824"/>
    </source>
</evidence>
<evidence type="ECO:0000256" key="6">
    <source>
        <dbReference type="ARBA" id="ARBA00022989"/>
    </source>
</evidence>
<evidence type="ECO:0000313" key="10">
    <source>
        <dbReference type="Proteomes" id="UP000279236"/>
    </source>
</evidence>
<reference evidence="9 10" key="1">
    <citation type="submission" date="2018-11" db="EMBL/GenBank/DDBJ databases">
        <title>Genome sequence of Apiotrichum porosum DSM 27194.</title>
        <authorList>
            <person name="Aliyu H."/>
            <person name="Gorte O."/>
            <person name="Ochsenreither K."/>
        </authorList>
    </citation>
    <scope>NUCLEOTIDE SEQUENCE [LARGE SCALE GENOMIC DNA]</scope>
    <source>
        <strain evidence="9 10">DSM 27194</strain>
    </source>
</reference>
<keyword evidence="7 8" id="KW-0472">Membrane</keyword>
<keyword evidence="6 8" id="KW-1133">Transmembrane helix</keyword>
<gene>
    <name evidence="9" type="ORF">EHS24_002366</name>
</gene>
<protein>
    <recommendedName>
        <fullName evidence="3">ER membrane protein complex subunit 4</fullName>
    </recommendedName>
</protein>
<organism evidence="9 10">
    <name type="scientific">Apiotrichum porosum</name>
    <dbReference type="NCBI Taxonomy" id="105984"/>
    <lineage>
        <taxon>Eukaryota</taxon>
        <taxon>Fungi</taxon>
        <taxon>Dikarya</taxon>
        <taxon>Basidiomycota</taxon>
        <taxon>Agaricomycotina</taxon>
        <taxon>Tremellomycetes</taxon>
        <taxon>Trichosporonales</taxon>
        <taxon>Trichosporonaceae</taxon>
        <taxon>Apiotrichum</taxon>
    </lineage>
</organism>
<dbReference type="EMBL" id="RSCE01000012">
    <property type="protein sequence ID" value="RSH78637.1"/>
    <property type="molecule type" value="Genomic_DNA"/>
</dbReference>
<proteinExistence type="inferred from homology"/>
<evidence type="ECO:0000256" key="7">
    <source>
        <dbReference type="ARBA" id="ARBA00023136"/>
    </source>
</evidence>
<evidence type="ECO:0000313" key="9">
    <source>
        <dbReference type="EMBL" id="RSH78637.1"/>
    </source>
</evidence>
<dbReference type="PANTHER" id="PTHR19315">
    <property type="entry name" value="ER MEMBRANE PROTEIN COMPLEX SUBUNIT 4"/>
    <property type="match status" value="1"/>
</dbReference>
<dbReference type="AlphaFoldDB" id="A0A427XIS3"/>
<evidence type="ECO:0000256" key="1">
    <source>
        <dbReference type="ARBA" id="ARBA00004477"/>
    </source>
</evidence>
<keyword evidence="4 8" id="KW-0812">Transmembrane</keyword>
<dbReference type="Pfam" id="PF06417">
    <property type="entry name" value="EMC4"/>
    <property type="match status" value="1"/>
</dbReference>
<feature type="transmembrane region" description="Helical" evidence="8">
    <location>
        <begin position="76"/>
        <end position="97"/>
    </location>
</feature>
<dbReference type="InterPro" id="IPR009445">
    <property type="entry name" value="TMEM85/Emc4"/>
</dbReference>
<evidence type="ECO:0000256" key="3">
    <source>
        <dbReference type="ARBA" id="ARBA00020820"/>
    </source>
</evidence>
<comment type="subcellular location">
    <subcellularLocation>
        <location evidence="1">Endoplasmic reticulum membrane</location>
        <topology evidence="1">Multi-pass membrane protein</topology>
    </subcellularLocation>
</comment>